<evidence type="ECO:0000259" key="1">
    <source>
        <dbReference type="Pfam" id="PF01494"/>
    </source>
</evidence>
<dbReference type="Pfam" id="PF21688">
    <property type="entry name" value="FAD-depend_C"/>
    <property type="match status" value="1"/>
</dbReference>
<organism evidence="3">
    <name type="scientific">Vecturithrix granuli</name>
    <dbReference type="NCBI Taxonomy" id="1499967"/>
    <lineage>
        <taxon>Bacteria</taxon>
        <taxon>Candidatus Moduliflexota</taxon>
        <taxon>Candidatus Vecturitrichia</taxon>
        <taxon>Candidatus Vecturitrichales</taxon>
        <taxon>Candidatus Vecturitrichaceae</taxon>
        <taxon>Candidatus Vecturithrix</taxon>
    </lineage>
</organism>
<keyword evidence="4" id="KW-1185">Reference proteome</keyword>
<sequence>MNHSEQQIRISNLDIPVKELAEISSASWERRLHLWIAKQCRINEQDVLSYEIRHRSLDARRKPDIKYIYQLDVKVRADSPVHEDANTVVSTPEPDHEHPLYHLPIRLPAPEHPVIVGTGPAGLMAAYLLALYGCKPLILDRGTNVDQRRADIEHFLHTRQLNPESNYLFGEGGAGTYSDGKLYTRIKDHRIKFLLDAYVAARAPRRILYDAHPHIGSDILPFMVKRLRRQIEAWGGMFRWNALVKDILIRNGKCQGVRLHTGELIESPLTLIACGHSARELIQQLVQRGIRHWLKDFQLGCRIEHPQQLIDQGQYGWIPPRQIVGAAEYQFTSRPSAASRAAKATTFCMCPGGEIIAATSDPGHLCTNGMSPFLRNGSYANAGLIVNQSAAQFSGADQAFEMLATLERQAFTLGCGTDQEFAYRCPAQSARAFVRGEAGLASQKTSYRLGITAVRLDQLLPSATVHALREALQYFEKLIAGFLRDGVLIGVETRVSSPVRFERNPETLSSSLPGLYLAGEGAGYAGGITSAALDGLRLAETILTGTPATRKTET</sequence>
<evidence type="ECO:0000313" key="4">
    <source>
        <dbReference type="Proteomes" id="UP000030661"/>
    </source>
</evidence>
<feature type="domain" description="FAD-binding" evidence="1">
    <location>
        <begin position="114"/>
        <end position="152"/>
    </location>
</feature>
<dbReference type="Gene3D" id="3.50.50.60">
    <property type="entry name" value="FAD/NAD(P)-binding domain"/>
    <property type="match status" value="2"/>
</dbReference>
<dbReference type="PANTHER" id="PTHR42842">
    <property type="entry name" value="FAD/NAD(P)-BINDING OXIDOREDUCTASE"/>
    <property type="match status" value="1"/>
</dbReference>
<reference evidence="3" key="1">
    <citation type="journal article" date="2015" name="PeerJ">
        <title>First genomic representation of candidate bacterial phylum KSB3 points to enhanced environmental sensing as a trigger of wastewater bulking.</title>
        <authorList>
            <person name="Sekiguchi Y."/>
            <person name="Ohashi A."/>
            <person name="Parks D.H."/>
            <person name="Yamauchi T."/>
            <person name="Tyson G.W."/>
            <person name="Hugenholtz P."/>
        </authorList>
    </citation>
    <scope>NUCLEOTIDE SEQUENCE [LARGE SCALE GENOMIC DNA]</scope>
</reference>
<dbReference type="InterPro" id="IPR036188">
    <property type="entry name" value="FAD/NAD-bd_sf"/>
</dbReference>
<dbReference type="STRING" id="1499967.U27_04065"/>
<evidence type="ECO:0000313" key="3">
    <source>
        <dbReference type="EMBL" id="GAK57101.1"/>
    </source>
</evidence>
<accession>A0A081BXP6</accession>
<dbReference type="Gene3D" id="3.30.70.2700">
    <property type="match status" value="1"/>
</dbReference>
<dbReference type="Pfam" id="PF01494">
    <property type="entry name" value="FAD_binding_3"/>
    <property type="match status" value="1"/>
</dbReference>
<dbReference type="InterPro" id="IPR028348">
    <property type="entry name" value="FAD-binding_protein"/>
</dbReference>
<gene>
    <name evidence="3" type="ORF">U27_04065</name>
</gene>
<dbReference type="eggNOG" id="COG2509">
    <property type="taxonomic scope" value="Bacteria"/>
</dbReference>
<dbReference type="EMBL" id="DF820465">
    <property type="protein sequence ID" value="GAK57101.1"/>
    <property type="molecule type" value="Genomic_DNA"/>
</dbReference>
<dbReference type="AlphaFoldDB" id="A0A081BXP6"/>
<dbReference type="PIRSF" id="PIRSF038984">
    <property type="entry name" value="FAD_binding_protein"/>
    <property type="match status" value="1"/>
</dbReference>
<feature type="domain" description="FAD-dependent protein C-terminal" evidence="2">
    <location>
        <begin position="296"/>
        <end position="494"/>
    </location>
</feature>
<proteinExistence type="predicted"/>
<dbReference type="PANTHER" id="PTHR42842:SF3">
    <property type="entry name" value="FAD_NAD(P)-BINDING OXIDOREDUCTASE FAMILY PROTEIN"/>
    <property type="match status" value="1"/>
</dbReference>
<dbReference type="GO" id="GO:0071949">
    <property type="term" value="F:FAD binding"/>
    <property type="evidence" value="ECO:0007669"/>
    <property type="project" value="InterPro"/>
</dbReference>
<dbReference type="SUPFAM" id="SSF51905">
    <property type="entry name" value="FAD/NAD(P)-binding domain"/>
    <property type="match status" value="1"/>
</dbReference>
<dbReference type="InterPro" id="IPR002938">
    <property type="entry name" value="FAD-bd"/>
</dbReference>
<name>A0A081BXP6_VECG1</name>
<evidence type="ECO:0000259" key="2">
    <source>
        <dbReference type="Pfam" id="PF21688"/>
    </source>
</evidence>
<dbReference type="HOGENOM" id="CLU_028644_3_0_0"/>
<protein>
    <submittedName>
        <fullName evidence="3">FAD dependent oxidoreductase</fullName>
    </submittedName>
</protein>
<dbReference type="Proteomes" id="UP000030661">
    <property type="component" value="Unassembled WGS sequence"/>
</dbReference>
<dbReference type="InterPro" id="IPR049516">
    <property type="entry name" value="FAD-depend_C"/>
</dbReference>